<dbReference type="CDD" id="cd18186">
    <property type="entry name" value="BTB_POZ_ZBTB_KLHL-like"/>
    <property type="match status" value="1"/>
</dbReference>
<name>A0A9N9G3J8_FUNMO</name>
<dbReference type="EMBL" id="CAJVPP010001829">
    <property type="protein sequence ID" value="CAG8574786.1"/>
    <property type="molecule type" value="Genomic_DNA"/>
</dbReference>
<dbReference type="Gene3D" id="3.30.710.10">
    <property type="entry name" value="Potassium Channel Kv1.1, Chain A"/>
    <property type="match status" value="1"/>
</dbReference>
<dbReference type="InterPro" id="IPR006571">
    <property type="entry name" value="TLDc_dom"/>
</dbReference>
<evidence type="ECO:0000313" key="4">
    <source>
        <dbReference type="Proteomes" id="UP000789375"/>
    </source>
</evidence>
<evidence type="ECO:0000259" key="2">
    <source>
        <dbReference type="PROSITE" id="PS51886"/>
    </source>
</evidence>
<feature type="domain" description="BTB" evidence="1">
    <location>
        <begin position="23"/>
        <end position="96"/>
    </location>
</feature>
<evidence type="ECO:0000313" key="3">
    <source>
        <dbReference type="EMBL" id="CAG8574786.1"/>
    </source>
</evidence>
<dbReference type="AlphaFoldDB" id="A0A9N9G3J8"/>
<dbReference type="PROSITE" id="PS50097">
    <property type="entry name" value="BTB"/>
    <property type="match status" value="1"/>
</dbReference>
<protein>
    <submittedName>
        <fullName evidence="3">6992_t:CDS:1</fullName>
    </submittedName>
</protein>
<gene>
    <name evidence="3" type="ORF">FMOSSE_LOCUS7641</name>
</gene>
<dbReference type="Pfam" id="PF00651">
    <property type="entry name" value="BTB"/>
    <property type="match status" value="1"/>
</dbReference>
<organism evidence="3 4">
    <name type="scientific">Funneliformis mosseae</name>
    <name type="common">Endomycorrhizal fungus</name>
    <name type="synonym">Glomus mosseae</name>
    <dbReference type="NCBI Taxonomy" id="27381"/>
    <lineage>
        <taxon>Eukaryota</taxon>
        <taxon>Fungi</taxon>
        <taxon>Fungi incertae sedis</taxon>
        <taxon>Mucoromycota</taxon>
        <taxon>Glomeromycotina</taxon>
        <taxon>Glomeromycetes</taxon>
        <taxon>Glomerales</taxon>
        <taxon>Glomeraceae</taxon>
        <taxon>Funneliformis</taxon>
    </lineage>
</organism>
<evidence type="ECO:0000259" key="1">
    <source>
        <dbReference type="PROSITE" id="PS50097"/>
    </source>
</evidence>
<dbReference type="PANTHER" id="PTHR24410:SF23">
    <property type="entry name" value="BTB DOMAIN-CONTAINING PROTEIN-RELATED"/>
    <property type="match status" value="1"/>
</dbReference>
<dbReference type="SUPFAM" id="SSF54695">
    <property type="entry name" value="POZ domain"/>
    <property type="match status" value="1"/>
</dbReference>
<dbReference type="InterPro" id="IPR011333">
    <property type="entry name" value="SKP1/BTB/POZ_sf"/>
</dbReference>
<dbReference type="PROSITE" id="PS51886">
    <property type="entry name" value="TLDC"/>
    <property type="match status" value="1"/>
</dbReference>
<sequence>MTDKFLNVLSKDYSNVLETGEFFDTEILVGEGLDSKVFRLHSFVLKIRSPYFRIALSENWVRTKNDIIELQKPNIPTRIFNILVEYMYCGTINLTGQDTSTNIALLIAADELCLNDLCSYIEEELLKYKASLKHNFVLIHQVTYQYSHFTKLFQFHQDAFQQDPSLIFKAKDFTTIKHDVLLDILRFNHLLKPIEVWDKLIEWVIAQTNGLPLEITKWTSDNVSTFGKIVQPFIPHIDFKEIHPSDFFQKIKPFKSIFNIEFYVKLLEYYSFNDNSHSRHKMNIDSKIINSEQAFLLANFIKLMKKEVLNTFMKFELLVRGSRDGFDVKTFHENCSNKGPTITIACVKDTNEILGGFNPYSWEFEAEVTVSPTPFTLHHPVSGCDKESFIFSLDRNNLENSIFSKESNAFNFMSEYGPNFGTSDLCLLVNSTNKGQCYKKNYEKLIKNYAGTFEISDYEVYQVQLTRKNQILLDYKNMSEE</sequence>
<reference evidence="3" key="1">
    <citation type="submission" date="2021-06" db="EMBL/GenBank/DDBJ databases">
        <authorList>
            <person name="Kallberg Y."/>
            <person name="Tangrot J."/>
            <person name="Rosling A."/>
        </authorList>
    </citation>
    <scope>NUCLEOTIDE SEQUENCE</scope>
    <source>
        <strain evidence="3">87-6 pot B 2015</strain>
    </source>
</reference>
<accession>A0A9N9G3J8</accession>
<dbReference type="InterPro" id="IPR051481">
    <property type="entry name" value="BTB-POZ/Galectin-3-binding"/>
</dbReference>
<comment type="caution">
    <text evidence="3">The sequence shown here is derived from an EMBL/GenBank/DDBJ whole genome shotgun (WGS) entry which is preliminary data.</text>
</comment>
<dbReference type="SMART" id="SM00225">
    <property type="entry name" value="BTB"/>
    <property type="match status" value="1"/>
</dbReference>
<proteinExistence type="predicted"/>
<keyword evidence="4" id="KW-1185">Reference proteome</keyword>
<dbReference type="PANTHER" id="PTHR24410">
    <property type="entry name" value="HL07962P-RELATED"/>
    <property type="match status" value="1"/>
</dbReference>
<feature type="domain" description="TLDc" evidence="2">
    <location>
        <begin position="287"/>
        <end position="464"/>
    </location>
</feature>
<dbReference type="InterPro" id="IPR000210">
    <property type="entry name" value="BTB/POZ_dom"/>
</dbReference>
<dbReference type="Proteomes" id="UP000789375">
    <property type="component" value="Unassembled WGS sequence"/>
</dbReference>
<dbReference type="Pfam" id="PF07534">
    <property type="entry name" value="TLD"/>
    <property type="match status" value="1"/>
</dbReference>